<organism evidence="1 2">
    <name type="scientific">Apiospora marii</name>
    <dbReference type="NCBI Taxonomy" id="335849"/>
    <lineage>
        <taxon>Eukaryota</taxon>
        <taxon>Fungi</taxon>
        <taxon>Dikarya</taxon>
        <taxon>Ascomycota</taxon>
        <taxon>Pezizomycotina</taxon>
        <taxon>Sordariomycetes</taxon>
        <taxon>Xylariomycetidae</taxon>
        <taxon>Amphisphaeriales</taxon>
        <taxon>Apiosporaceae</taxon>
        <taxon>Apiospora</taxon>
    </lineage>
</organism>
<dbReference type="Gene3D" id="3.30.559.30">
    <property type="entry name" value="Nonribosomal peptide synthetase, condensation domain"/>
    <property type="match status" value="1"/>
</dbReference>
<sequence length="68" mass="7853">MAMSKVTMFVNYAVMFEVFKDVGGGHGLKLQYDTRLFDQERAREVMGMYVDIFRQLVEREPATTGDLL</sequence>
<comment type="caution">
    <text evidence="1">The sequence shown here is derived from an EMBL/GenBank/DDBJ whole genome shotgun (WGS) entry which is preliminary data.</text>
</comment>
<evidence type="ECO:0000313" key="2">
    <source>
        <dbReference type="Proteomes" id="UP001396898"/>
    </source>
</evidence>
<gene>
    <name evidence="1" type="ORF">PG991_007963</name>
</gene>
<dbReference type="Proteomes" id="UP001396898">
    <property type="component" value="Unassembled WGS sequence"/>
</dbReference>
<accession>A0ABR1RV01</accession>
<dbReference type="SUPFAM" id="SSF52777">
    <property type="entry name" value="CoA-dependent acyltransferases"/>
    <property type="match status" value="1"/>
</dbReference>
<reference evidence="1 2" key="1">
    <citation type="submission" date="2023-01" db="EMBL/GenBank/DDBJ databases">
        <title>Analysis of 21 Apiospora genomes using comparative genomics revels a genus with tremendous synthesis potential of carbohydrate active enzymes and secondary metabolites.</title>
        <authorList>
            <person name="Sorensen T."/>
        </authorList>
    </citation>
    <scope>NUCLEOTIDE SEQUENCE [LARGE SCALE GENOMIC DNA]</scope>
    <source>
        <strain evidence="1 2">CBS 20057</strain>
    </source>
</reference>
<evidence type="ECO:0000313" key="1">
    <source>
        <dbReference type="EMBL" id="KAK8018773.1"/>
    </source>
</evidence>
<name>A0ABR1RV01_9PEZI</name>
<protein>
    <submittedName>
        <fullName evidence="1">Uncharacterized protein</fullName>
    </submittedName>
</protein>
<keyword evidence="2" id="KW-1185">Reference proteome</keyword>
<proteinExistence type="predicted"/>
<dbReference type="EMBL" id="JAQQWI010000010">
    <property type="protein sequence ID" value="KAK8018773.1"/>
    <property type="molecule type" value="Genomic_DNA"/>
</dbReference>